<protein>
    <submittedName>
        <fullName evidence="8">RNA polymerase subunit sigma-24</fullName>
    </submittedName>
</protein>
<dbReference type="CDD" id="cd06171">
    <property type="entry name" value="Sigma70_r4"/>
    <property type="match status" value="1"/>
</dbReference>
<evidence type="ECO:0000256" key="2">
    <source>
        <dbReference type="ARBA" id="ARBA00023015"/>
    </source>
</evidence>
<dbReference type="InterPro" id="IPR007627">
    <property type="entry name" value="RNA_pol_sigma70_r2"/>
</dbReference>
<comment type="caution">
    <text evidence="8">The sequence shown here is derived from an EMBL/GenBank/DDBJ whole genome shotgun (WGS) entry which is preliminary data.</text>
</comment>
<gene>
    <name evidence="8" type="ORF">CJD38_08710</name>
</gene>
<evidence type="ECO:0000256" key="1">
    <source>
        <dbReference type="ARBA" id="ARBA00010641"/>
    </source>
</evidence>
<keyword evidence="4" id="KW-0804">Transcription</keyword>
<dbReference type="AlphaFoldDB" id="A0A2T5MFS3"/>
<dbReference type="Proteomes" id="UP000244248">
    <property type="component" value="Unassembled WGS sequence"/>
</dbReference>
<dbReference type="PANTHER" id="PTHR43133">
    <property type="entry name" value="RNA POLYMERASE ECF-TYPE SIGMA FACTO"/>
    <property type="match status" value="1"/>
</dbReference>
<dbReference type="InterPro" id="IPR013324">
    <property type="entry name" value="RNA_pol_sigma_r3/r4-like"/>
</dbReference>
<dbReference type="Gene3D" id="1.10.1740.10">
    <property type="match status" value="1"/>
</dbReference>
<dbReference type="Pfam" id="PF04542">
    <property type="entry name" value="Sigma70_r2"/>
    <property type="match status" value="1"/>
</dbReference>
<evidence type="ECO:0000259" key="6">
    <source>
        <dbReference type="Pfam" id="PF04542"/>
    </source>
</evidence>
<reference evidence="8 9" key="1">
    <citation type="submission" date="2018-04" db="EMBL/GenBank/DDBJ databases">
        <title>Novel species isolated from glacier.</title>
        <authorList>
            <person name="Liu Q."/>
            <person name="Xin Y.-H."/>
        </authorList>
    </citation>
    <scope>NUCLEOTIDE SEQUENCE [LARGE SCALE GENOMIC DNA]</scope>
    <source>
        <strain evidence="8 9">GT1R17</strain>
    </source>
</reference>
<dbReference type="InterPro" id="IPR014284">
    <property type="entry name" value="RNA_pol_sigma-70_dom"/>
</dbReference>
<organism evidence="8 9">
    <name type="scientific">Stenotrophobium rhamnosiphilum</name>
    <dbReference type="NCBI Taxonomy" id="2029166"/>
    <lineage>
        <taxon>Bacteria</taxon>
        <taxon>Pseudomonadati</taxon>
        <taxon>Pseudomonadota</taxon>
        <taxon>Gammaproteobacteria</taxon>
        <taxon>Nevskiales</taxon>
        <taxon>Nevskiaceae</taxon>
        <taxon>Stenotrophobium</taxon>
    </lineage>
</organism>
<evidence type="ECO:0000256" key="3">
    <source>
        <dbReference type="ARBA" id="ARBA00023082"/>
    </source>
</evidence>
<dbReference type="Gene3D" id="1.10.10.10">
    <property type="entry name" value="Winged helix-like DNA-binding domain superfamily/Winged helix DNA-binding domain"/>
    <property type="match status" value="1"/>
</dbReference>
<dbReference type="EMBL" id="QANS01000003">
    <property type="protein sequence ID" value="PTU31412.1"/>
    <property type="molecule type" value="Genomic_DNA"/>
</dbReference>
<dbReference type="InterPro" id="IPR036388">
    <property type="entry name" value="WH-like_DNA-bd_sf"/>
</dbReference>
<name>A0A2T5MFS3_9GAMM</name>
<dbReference type="Pfam" id="PF08281">
    <property type="entry name" value="Sigma70_r4_2"/>
    <property type="match status" value="1"/>
</dbReference>
<dbReference type="GO" id="GO:0003677">
    <property type="term" value="F:DNA binding"/>
    <property type="evidence" value="ECO:0007669"/>
    <property type="project" value="InterPro"/>
</dbReference>
<dbReference type="NCBIfam" id="TIGR02937">
    <property type="entry name" value="sigma70-ECF"/>
    <property type="match status" value="1"/>
</dbReference>
<comment type="similarity">
    <text evidence="1">Belongs to the sigma-70 factor family. ECF subfamily.</text>
</comment>
<dbReference type="GO" id="GO:0006352">
    <property type="term" value="P:DNA-templated transcription initiation"/>
    <property type="evidence" value="ECO:0007669"/>
    <property type="project" value="InterPro"/>
</dbReference>
<proteinExistence type="inferred from homology"/>
<dbReference type="PANTHER" id="PTHR43133:SF62">
    <property type="entry name" value="RNA POLYMERASE SIGMA FACTOR SIGZ"/>
    <property type="match status" value="1"/>
</dbReference>
<evidence type="ECO:0000313" key="9">
    <source>
        <dbReference type="Proteomes" id="UP000244248"/>
    </source>
</evidence>
<dbReference type="InterPro" id="IPR039425">
    <property type="entry name" value="RNA_pol_sigma-70-like"/>
</dbReference>
<keyword evidence="9" id="KW-1185">Reference proteome</keyword>
<dbReference type="SUPFAM" id="SSF88946">
    <property type="entry name" value="Sigma2 domain of RNA polymerase sigma factors"/>
    <property type="match status" value="1"/>
</dbReference>
<evidence type="ECO:0000259" key="7">
    <source>
        <dbReference type="Pfam" id="PF08281"/>
    </source>
</evidence>
<dbReference type="SUPFAM" id="SSF88659">
    <property type="entry name" value="Sigma3 and sigma4 domains of RNA polymerase sigma factors"/>
    <property type="match status" value="1"/>
</dbReference>
<dbReference type="InterPro" id="IPR013249">
    <property type="entry name" value="RNA_pol_sigma70_r4_t2"/>
</dbReference>
<evidence type="ECO:0000256" key="4">
    <source>
        <dbReference type="ARBA" id="ARBA00023163"/>
    </source>
</evidence>
<dbReference type="OrthoDB" id="9784272at2"/>
<sequence length="184" mass="20943">MVDAAHLTQLLAATAAGDQRAFRELYDASSSHLFGLLIRMLKRRDWAEEALQDCFIKVWQKAETYAPDKGAPLTWLMTVARYRALDLLRVKRPEVEMPEEGEEQSLAFADETQSPEDGAIESEGIGRLDDCMKGLQEEQRQSVLLAYYEGYTHHELAERLNAPLGTVKSWVRRGLSRLRECLES</sequence>
<feature type="region of interest" description="Disordered" evidence="5">
    <location>
        <begin position="96"/>
        <end position="119"/>
    </location>
</feature>
<keyword evidence="2" id="KW-0805">Transcription regulation</keyword>
<accession>A0A2T5MFS3</accession>
<dbReference type="InterPro" id="IPR013325">
    <property type="entry name" value="RNA_pol_sigma_r2"/>
</dbReference>
<evidence type="ECO:0000256" key="5">
    <source>
        <dbReference type="SAM" id="MobiDB-lite"/>
    </source>
</evidence>
<evidence type="ECO:0000313" key="8">
    <source>
        <dbReference type="EMBL" id="PTU31412.1"/>
    </source>
</evidence>
<dbReference type="RefSeq" id="WP_107939955.1">
    <property type="nucleotide sequence ID" value="NZ_QANS01000003.1"/>
</dbReference>
<keyword evidence="3" id="KW-0731">Sigma factor</keyword>
<feature type="domain" description="RNA polymerase sigma-70 region 2" evidence="6">
    <location>
        <begin position="25"/>
        <end position="92"/>
    </location>
</feature>
<feature type="domain" description="RNA polymerase sigma factor 70 region 4 type 2" evidence="7">
    <location>
        <begin position="127"/>
        <end position="178"/>
    </location>
</feature>
<dbReference type="GO" id="GO:0016987">
    <property type="term" value="F:sigma factor activity"/>
    <property type="evidence" value="ECO:0007669"/>
    <property type="project" value="UniProtKB-KW"/>
</dbReference>